<sequence>MHYFLMLRKINKIEVMILKAAKMNLCRFSYTSLVEGEGNYR</sequence>
<evidence type="ECO:0000313" key="1">
    <source>
        <dbReference type="EMBL" id="KIO73337.1"/>
    </source>
</evidence>
<comment type="caution">
    <text evidence="1">The sequence shown here is derived from an EMBL/GenBank/DDBJ whole genome shotgun (WGS) entry which is preliminary data.</text>
</comment>
<protein>
    <submittedName>
        <fullName evidence="1">Uncharacterized protein</fullName>
    </submittedName>
</protein>
<organism evidence="1 2">
    <name type="scientific">Caldibacillus thermoamylovorans</name>
    <dbReference type="NCBI Taxonomy" id="35841"/>
    <lineage>
        <taxon>Bacteria</taxon>
        <taxon>Bacillati</taxon>
        <taxon>Bacillota</taxon>
        <taxon>Bacilli</taxon>
        <taxon>Bacillales</taxon>
        <taxon>Bacillaceae</taxon>
        <taxon>Caldibacillus</taxon>
    </lineage>
</organism>
<accession>A0ABD4A7U7</accession>
<dbReference type="AlphaFoldDB" id="A0ABD4A7U7"/>
<proteinExistence type="predicted"/>
<gene>
    <name evidence="1" type="ORF">B4167_2191</name>
</gene>
<evidence type="ECO:0000313" key="2">
    <source>
        <dbReference type="Proteomes" id="UP000032076"/>
    </source>
</evidence>
<dbReference type="Proteomes" id="UP000032076">
    <property type="component" value="Unassembled WGS sequence"/>
</dbReference>
<name>A0ABD4A7U7_9BACI</name>
<dbReference type="EMBL" id="JXLU01000049">
    <property type="protein sequence ID" value="KIO73337.1"/>
    <property type="molecule type" value="Genomic_DNA"/>
</dbReference>
<reference evidence="1 2" key="1">
    <citation type="submission" date="2015-01" db="EMBL/GenBank/DDBJ databases">
        <title>Draft Genome Sequences of Four Bacillus thermoamylovorans Strains, Isolated From Food Products.</title>
        <authorList>
            <person name="Krawcyk A.O."/>
            <person name="Berendsen E.M."/>
            <person name="Eijlander R.T."/>
            <person name="de Jong A."/>
            <person name="Wells-Bennik M."/>
            <person name="Kuipers O.P."/>
        </authorList>
    </citation>
    <scope>NUCLEOTIDE SEQUENCE [LARGE SCALE GENOMIC DNA]</scope>
    <source>
        <strain evidence="1 2">B4167</strain>
    </source>
</reference>